<evidence type="ECO:0000256" key="7">
    <source>
        <dbReference type="ARBA" id="ARBA00061167"/>
    </source>
</evidence>
<dbReference type="PRINTS" id="PR00387">
    <property type="entry name" value="PDIESTERASE1"/>
</dbReference>
<feature type="active site" description="Proton donor" evidence="8">
    <location>
        <position position="251"/>
    </location>
</feature>
<dbReference type="GO" id="GO:0007165">
    <property type="term" value="P:signal transduction"/>
    <property type="evidence" value="ECO:0007669"/>
    <property type="project" value="InterPro"/>
</dbReference>
<feature type="binding site" evidence="10">
    <location>
        <position position="292"/>
    </location>
    <ligand>
        <name>Zn(2+)</name>
        <dbReference type="ChEBI" id="CHEBI:29105"/>
        <label>1</label>
    </ligand>
</feature>
<keyword evidence="13" id="KW-1185">Reference proteome</keyword>
<dbReference type="InterPro" id="IPR002073">
    <property type="entry name" value="PDEase_catalytic_dom"/>
</dbReference>
<feature type="binding site" evidence="10">
    <location>
        <position position="255"/>
    </location>
    <ligand>
        <name>Zn(2+)</name>
        <dbReference type="ChEBI" id="CHEBI:29105"/>
        <label>1</label>
    </ligand>
</feature>
<comment type="function">
    <text evidence="6">Specifically hydrolyzes the second messenger cGMP, which is a key regulator of many important physiological processes. Highly specific: compared to other members of the cyclic nucleotide phosphodiesterase family, has the highest affinity and selectivity for cGMP. Specifically regulates natriuretic-peptide-dependent cGMP signaling in heart, acting as a regulator of cardiac hypertrophy in myocytes and muscle. Does not regulate nitric oxide-dependent cGMP in heart. Additional experiments are required to confirm whether its ability to hydrolyze natriuretic-peptide-dependent cGMP is specific to heart or is a general feature of the protein. In brain, involved in cognitive function, such as learning and long-term memory.</text>
</comment>
<feature type="binding site" evidence="10">
    <location>
        <position position="401"/>
    </location>
    <ligand>
        <name>Zn(2+)</name>
        <dbReference type="ChEBI" id="CHEBI:29105"/>
        <label>1</label>
    </ligand>
</feature>
<proteinExistence type="inferred from homology"/>
<dbReference type="PROSITE" id="PS00126">
    <property type="entry name" value="PDEASE_I_1"/>
    <property type="match status" value="1"/>
</dbReference>
<name>A0AAJ7XER5_PETMA</name>
<dbReference type="SUPFAM" id="SSF109604">
    <property type="entry name" value="HD-domain/PDEase-like"/>
    <property type="match status" value="1"/>
</dbReference>
<evidence type="ECO:0000313" key="14">
    <source>
        <dbReference type="RefSeq" id="XP_032831650.1"/>
    </source>
</evidence>
<dbReference type="InterPro" id="IPR023174">
    <property type="entry name" value="PDEase_CS"/>
</dbReference>
<evidence type="ECO:0000256" key="1">
    <source>
        <dbReference type="ARBA" id="ARBA00000583"/>
    </source>
</evidence>
<keyword evidence="4 11" id="KW-0378">Hydrolase</keyword>
<dbReference type="SMART" id="SM00471">
    <property type="entry name" value="HDc"/>
    <property type="match status" value="1"/>
</dbReference>
<keyword evidence="3 10" id="KW-0479">Metal-binding</keyword>
<evidence type="ECO:0000313" key="13">
    <source>
        <dbReference type="Proteomes" id="UP001318040"/>
    </source>
</evidence>
<dbReference type="GeneID" id="116954926"/>
<comment type="catalytic activity">
    <reaction evidence="1">
        <text>3',5'-cyclic GMP + H2O = GMP + H(+)</text>
        <dbReference type="Rhea" id="RHEA:16957"/>
        <dbReference type="ChEBI" id="CHEBI:15377"/>
        <dbReference type="ChEBI" id="CHEBI:15378"/>
        <dbReference type="ChEBI" id="CHEBI:57746"/>
        <dbReference type="ChEBI" id="CHEBI:58115"/>
        <dbReference type="EC" id="3.1.4.35"/>
    </reaction>
</comment>
<dbReference type="Gene3D" id="1.10.1300.10">
    <property type="entry name" value="3'5'-cyclic nucleotide phosphodiesterase, catalytic domain"/>
    <property type="match status" value="1"/>
</dbReference>
<dbReference type="CTD" id="5152"/>
<keyword evidence="2" id="KW-0140">cGMP</keyword>
<evidence type="ECO:0000259" key="12">
    <source>
        <dbReference type="PROSITE" id="PS51845"/>
    </source>
</evidence>
<evidence type="ECO:0000256" key="3">
    <source>
        <dbReference type="ARBA" id="ARBA00022723"/>
    </source>
</evidence>
<evidence type="ECO:0000256" key="5">
    <source>
        <dbReference type="ARBA" id="ARBA00037913"/>
    </source>
</evidence>
<evidence type="ECO:0000256" key="4">
    <source>
        <dbReference type="ARBA" id="ARBA00022801"/>
    </source>
</evidence>
<dbReference type="InterPro" id="IPR003607">
    <property type="entry name" value="HD/PDEase_dom"/>
</dbReference>
<dbReference type="CDD" id="cd00077">
    <property type="entry name" value="HDc"/>
    <property type="match status" value="1"/>
</dbReference>
<feature type="binding site" evidence="10">
    <location>
        <position position="291"/>
    </location>
    <ligand>
        <name>Zn(2+)</name>
        <dbReference type="ChEBI" id="CHEBI:29105"/>
        <label>1</label>
    </ligand>
</feature>
<dbReference type="InterPro" id="IPR036971">
    <property type="entry name" value="PDEase_catalytic_dom_sf"/>
</dbReference>
<dbReference type="FunFam" id="1.10.1300.10:FF:000006">
    <property type="entry name" value="Phosphodiesterase 9A"/>
    <property type="match status" value="1"/>
</dbReference>
<feature type="binding site" evidence="10">
    <location>
        <position position="292"/>
    </location>
    <ligand>
        <name>Zn(2+)</name>
        <dbReference type="ChEBI" id="CHEBI:29105"/>
        <label>2</label>
    </ligand>
</feature>
<dbReference type="PROSITE" id="PS51845">
    <property type="entry name" value="PDEASE_I_2"/>
    <property type="match status" value="1"/>
</dbReference>
<evidence type="ECO:0000256" key="10">
    <source>
        <dbReference type="PIRSR" id="PIRSR623088-3"/>
    </source>
</evidence>
<feature type="domain" description="PDEase" evidence="12">
    <location>
        <begin position="175"/>
        <end position="496"/>
    </location>
</feature>
<dbReference type="PANTHER" id="PTHR11347">
    <property type="entry name" value="CYCLIC NUCLEOTIDE PHOSPHODIESTERASE"/>
    <property type="match status" value="1"/>
</dbReference>
<evidence type="ECO:0000256" key="11">
    <source>
        <dbReference type="RuleBase" id="RU363067"/>
    </source>
</evidence>
<evidence type="ECO:0000256" key="8">
    <source>
        <dbReference type="PIRSR" id="PIRSR623088-1"/>
    </source>
</evidence>
<feature type="binding site" evidence="9">
    <location>
        <position position="452"/>
    </location>
    <ligand>
        <name>AMP</name>
        <dbReference type="ChEBI" id="CHEBI:456215"/>
    </ligand>
</feature>
<dbReference type="Pfam" id="PF00233">
    <property type="entry name" value="PDEase_I"/>
    <property type="match status" value="1"/>
</dbReference>
<accession>A0AAJ7XER5</accession>
<comment type="similarity">
    <text evidence="7">Belongs to the cyclic nucleotide phosphodiesterase family. PDE9 subfamily.</text>
</comment>
<dbReference type="GO" id="GO:0046872">
    <property type="term" value="F:metal ion binding"/>
    <property type="evidence" value="ECO:0007669"/>
    <property type="project" value="UniProtKB-KW"/>
</dbReference>
<evidence type="ECO:0000256" key="6">
    <source>
        <dbReference type="ARBA" id="ARBA00058791"/>
    </source>
</evidence>
<comment type="cofactor">
    <cofactor evidence="11">
        <name>a divalent metal cation</name>
        <dbReference type="ChEBI" id="CHEBI:60240"/>
    </cofactor>
    <text evidence="11">Binds 2 divalent metal cations per subunit. Site 1 may preferentially bind zinc ions, while site 2 has a preference for magnesium and/or manganese ions.</text>
</comment>
<protein>
    <recommendedName>
        <fullName evidence="11">Phosphodiesterase</fullName>
        <ecNumber evidence="11">3.1.4.-</ecNumber>
    </recommendedName>
</protein>
<reference evidence="14" key="1">
    <citation type="submission" date="2025-08" db="UniProtKB">
        <authorList>
            <consortium name="RefSeq"/>
        </authorList>
    </citation>
    <scope>IDENTIFICATION</scope>
    <source>
        <tissue evidence="14">Sperm</tissue>
    </source>
</reference>
<dbReference type="RefSeq" id="XP_032831650.1">
    <property type="nucleotide sequence ID" value="XM_032975759.1"/>
</dbReference>
<dbReference type="InterPro" id="IPR023088">
    <property type="entry name" value="PDEase"/>
</dbReference>
<sequence length="515" mass="58705">MGSGGSALGTRSIYLDLDGRVQQVVFGSRCSTAHLNDLVCDSAGINRCTPISLIDSNGATVSLDPGMPYNTHSTPYKIIQVGTPQLSQRDTILRDCLSQMAEQIASAFRIQEQRTEFSSRIAMLEKRLDAEGLKLVEIDKCKNDIRALKDKMMNCPDRSNPTLTMACLDYKPRTPRRDVPAYPKYMLSQETIHALKQPTFDVWQWEHNEMLSCLEHMFHDLGLVSEFNINPITLKRWLLAVQENYRNNPFHNFRHCFCVTQMMYGVIHHCNLQEIFTAMDLGILMIAAACHDLDHPGYNNAYQVNARTELAVRYNDVSPLENHHAAVAFHILSTPETNILSGVTHHAFTHIRQGVIELILSTDMARHGEILASFREYLKDFDFGNPEHMKVLKMMLIKCCDISNEVRPMEVSEPWLDCLLEEYFMQSDREKQEGLPFAAFMDRDTVTKPSAQIGFLSFVLIPLFEAVSQLFPQMEETMVHPLRESRDHYQELSVLQETLSKKKSADKVPEGDDAK</sequence>
<feature type="binding site" evidence="9">
    <location>
        <position position="401"/>
    </location>
    <ligand>
        <name>AMP</name>
        <dbReference type="ChEBI" id="CHEBI:456215"/>
    </ligand>
</feature>
<dbReference type="AlphaFoldDB" id="A0AAJ7XER5"/>
<evidence type="ECO:0000256" key="2">
    <source>
        <dbReference type="ARBA" id="ARBA00022535"/>
    </source>
</evidence>
<gene>
    <name evidence="14" type="primary">PDE9A</name>
</gene>
<dbReference type="Proteomes" id="UP001318040">
    <property type="component" value="Chromosome 3"/>
</dbReference>
<comment type="pathway">
    <text evidence="5">Purine metabolism; 3',5'-cyclic GMP degradation; GMP from 3',5'-cyclic GMP: step 1/1.</text>
</comment>
<organism evidence="13 14">
    <name type="scientific">Petromyzon marinus</name>
    <name type="common">Sea lamprey</name>
    <dbReference type="NCBI Taxonomy" id="7757"/>
    <lineage>
        <taxon>Eukaryota</taxon>
        <taxon>Metazoa</taxon>
        <taxon>Chordata</taxon>
        <taxon>Craniata</taxon>
        <taxon>Vertebrata</taxon>
        <taxon>Cyclostomata</taxon>
        <taxon>Hyperoartia</taxon>
        <taxon>Petromyzontiformes</taxon>
        <taxon>Petromyzontidae</taxon>
        <taxon>Petromyzon</taxon>
    </lineage>
</organism>
<feature type="binding site" evidence="9">
    <location>
        <position position="292"/>
    </location>
    <ligand>
        <name>AMP</name>
        <dbReference type="ChEBI" id="CHEBI:456215"/>
    </ligand>
</feature>
<dbReference type="EC" id="3.1.4.-" evidence="11"/>
<dbReference type="GO" id="GO:0047555">
    <property type="term" value="F:3',5'-cyclic-GMP phosphodiesterase activity"/>
    <property type="evidence" value="ECO:0007669"/>
    <property type="project" value="UniProtKB-EC"/>
</dbReference>
<evidence type="ECO:0000256" key="9">
    <source>
        <dbReference type="PIRSR" id="PIRSR623088-2"/>
    </source>
</evidence>
<feature type="binding site" evidence="9">
    <location>
        <begin position="251"/>
        <end position="255"/>
    </location>
    <ligand>
        <name>AMP</name>
        <dbReference type="ChEBI" id="CHEBI:456215"/>
    </ligand>
</feature>